<dbReference type="EMBL" id="FTOD01000008">
    <property type="protein sequence ID" value="SIS95535.1"/>
    <property type="molecule type" value="Genomic_DNA"/>
</dbReference>
<sequence length="146" mass="17490">MEDGGQRKEVQDVSRPWTMKEDRFLLSVVDQGRQLGITPSRSFAKAAMKLKRSPHDCIIRWKALTVRDKGSVTITANRPDYSHLRERIRQLEQKLDTNQTQLRELIKENRRMRDEMRFFEIMLLEEYQLLISLLEKKQSHARLHHY</sequence>
<evidence type="ECO:0008006" key="4">
    <source>
        <dbReference type="Google" id="ProtNLM"/>
    </source>
</evidence>
<evidence type="ECO:0000313" key="3">
    <source>
        <dbReference type="Proteomes" id="UP000186795"/>
    </source>
</evidence>
<proteinExistence type="predicted"/>
<reference evidence="3" key="1">
    <citation type="submission" date="2017-01" db="EMBL/GenBank/DDBJ databases">
        <authorList>
            <person name="Varghese N."/>
            <person name="Submissions S."/>
        </authorList>
    </citation>
    <scope>NUCLEOTIDE SEQUENCE [LARGE SCALE GENOMIC DNA]</scope>
    <source>
        <strain evidence="3">DSM 45196</strain>
    </source>
</reference>
<feature type="coiled-coil region" evidence="1">
    <location>
        <begin position="81"/>
        <end position="122"/>
    </location>
</feature>
<protein>
    <recommendedName>
        <fullName evidence="4">Myb-like domain-containing protein</fullName>
    </recommendedName>
</protein>
<evidence type="ECO:0000313" key="2">
    <source>
        <dbReference type="EMBL" id="SIS95535.1"/>
    </source>
</evidence>
<name>A0A1N7NAX7_9BACL</name>
<accession>A0A1N7NAX7</accession>
<keyword evidence="1" id="KW-0175">Coiled coil</keyword>
<keyword evidence="3" id="KW-1185">Reference proteome</keyword>
<gene>
    <name evidence="2" type="ORF">SAMN05421790_10898</name>
</gene>
<dbReference type="Proteomes" id="UP000186795">
    <property type="component" value="Unassembled WGS sequence"/>
</dbReference>
<dbReference type="AlphaFoldDB" id="A0A1N7NAX7"/>
<organism evidence="2 3">
    <name type="scientific">Kroppenstedtia eburnea</name>
    <dbReference type="NCBI Taxonomy" id="714067"/>
    <lineage>
        <taxon>Bacteria</taxon>
        <taxon>Bacillati</taxon>
        <taxon>Bacillota</taxon>
        <taxon>Bacilli</taxon>
        <taxon>Bacillales</taxon>
        <taxon>Thermoactinomycetaceae</taxon>
        <taxon>Kroppenstedtia</taxon>
    </lineage>
</organism>
<evidence type="ECO:0000256" key="1">
    <source>
        <dbReference type="SAM" id="Coils"/>
    </source>
</evidence>